<name>A0A5J5IMS6_9BACT</name>
<sequence length="63" mass="7380">MSNKNKRRQIRATLPLGFLKMFDNICENEGKKESELAREAIVKYLQTYSSNKVIQEEKEMQTA</sequence>
<evidence type="ECO:0000313" key="1">
    <source>
        <dbReference type="EMBL" id="KAA9041613.1"/>
    </source>
</evidence>
<evidence type="ECO:0000313" key="2">
    <source>
        <dbReference type="Proteomes" id="UP000326903"/>
    </source>
</evidence>
<dbReference type="InterPro" id="IPR013321">
    <property type="entry name" value="Arc_rbn_hlx_hlx"/>
</dbReference>
<proteinExistence type="predicted"/>
<dbReference type="AlphaFoldDB" id="A0A5J5IMS6"/>
<reference evidence="1 2" key="1">
    <citation type="submission" date="2019-09" db="EMBL/GenBank/DDBJ databases">
        <title>Draft genome sequence of Ginsengibacter sp. BR5-29.</title>
        <authorList>
            <person name="Im W.-T."/>
        </authorList>
    </citation>
    <scope>NUCLEOTIDE SEQUENCE [LARGE SCALE GENOMIC DNA]</scope>
    <source>
        <strain evidence="1 2">BR5-29</strain>
    </source>
</reference>
<protein>
    <submittedName>
        <fullName evidence="1">Uncharacterized protein</fullName>
    </submittedName>
</protein>
<dbReference type="EMBL" id="VYQF01000001">
    <property type="protein sequence ID" value="KAA9041613.1"/>
    <property type="molecule type" value="Genomic_DNA"/>
</dbReference>
<comment type="caution">
    <text evidence="1">The sequence shown here is derived from an EMBL/GenBank/DDBJ whole genome shotgun (WGS) entry which is preliminary data.</text>
</comment>
<keyword evidence="2" id="KW-1185">Reference proteome</keyword>
<accession>A0A5J5IMS6</accession>
<gene>
    <name evidence="1" type="ORF">FW778_06220</name>
</gene>
<dbReference type="Proteomes" id="UP000326903">
    <property type="component" value="Unassembled WGS sequence"/>
</dbReference>
<dbReference type="Gene3D" id="1.10.1220.10">
    <property type="entry name" value="Met repressor-like"/>
    <property type="match status" value="1"/>
</dbReference>
<dbReference type="GO" id="GO:0006355">
    <property type="term" value="P:regulation of DNA-templated transcription"/>
    <property type="evidence" value="ECO:0007669"/>
    <property type="project" value="InterPro"/>
</dbReference>
<organism evidence="1 2">
    <name type="scientific">Ginsengibacter hankyongi</name>
    <dbReference type="NCBI Taxonomy" id="2607284"/>
    <lineage>
        <taxon>Bacteria</taxon>
        <taxon>Pseudomonadati</taxon>
        <taxon>Bacteroidota</taxon>
        <taxon>Chitinophagia</taxon>
        <taxon>Chitinophagales</taxon>
        <taxon>Chitinophagaceae</taxon>
        <taxon>Ginsengibacter</taxon>
    </lineage>
</organism>
<dbReference type="RefSeq" id="WP_150413733.1">
    <property type="nucleotide sequence ID" value="NZ_VYQF01000001.1"/>
</dbReference>